<proteinExistence type="predicted"/>
<evidence type="ECO:0000313" key="1">
    <source>
        <dbReference type="EMBL" id="KAJ0104830.1"/>
    </source>
</evidence>
<accession>A0ACC1BY73</accession>
<dbReference type="Proteomes" id="UP001164250">
    <property type="component" value="Chromosome 2"/>
</dbReference>
<protein>
    <submittedName>
        <fullName evidence="1">Uncharacterized protein</fullName>
    </submittedName>
</protein>
<keyword evidence="2" id="KW-1185">Reference proteome</keyword>
<reference evidence="2" key="1">
    <citation type="journal article" date="2023" name="G3 (Bethesda)">
        <title>Genome assembly and association tests identify interacting loci associated with vigor, precocity, and sex in interspecific pistachio rootstocks.</title>
        <authorList>
            <person name="Palmer W."/>
            <person name="Jacygrad E."/>
            <person name="Sagayaradj S."/>
            <person name="Cavanaugh K."/>
            <person name="Han R."/>
            <person name="Bertier L."/>
            <person name="Beede B."/>
            <person name="Kafkas S."/>
            <person name="Golino D."/>
            <person name="Preece J."/>
            <person name="Michelmore R."/>
        </authorList>
    </citation>
    <scope>NUCLEOTIDE SEQUENCE [LARGE SCALE GENOMIC DNA]</scope>
</reference>
<comment type="caution">
    <text evidence="1">The sequence shown here is derived from an EMBL/GenBank/DDBJ whole genome shotgun (WGS) entry which is preliminary data.</text>
</comment>
<evidence type="ECO:0000313" key="2">
    <source>
        <dbReference type="Proteomes" id="UP001164250"/>
    </source>
</evidence>
<dbReference type="EMBL" id="CM047898">
    <property type="protein sequence ID" value="KAJ0104830.1"/>
    <property type="molecule type" value="Genomic_DNA"/>
</dbReference>
<sequence length="511" mass="57092">MDRKGKAKACLECTQKCLLVHGNKTSSSPLVSSFFKVMIGDRYSEALFLPPKFAPRVSELIGQKVLLEDSIGQRWEVTLCNLSGSFAFRQGWNAFSLHHGLEIGDFVTFHYIIGSHFVVKIYTKTGCEKLDFPDRNQRRRSRTTRKYFSKDGQCHTTDRGSMNKQGSSTSVISGSDVQISQGQPEVNDLEKAISKYTSDCGNCKERPQALPKSEYLEEPYYIIDRDLRDIQGEDRGPLFDLSCFEMLGNNCSADKSNKITNGDERHPYCADISLKSQIEDVLVKKDPVDKMLVDRVVASDASDFGLMENNNDFQKMDKKETVSKKICCNSKIPGHLSSATAVEPKKNARNRSNRLNGPFTRCHIAEEGSKAQSRSHAEIGQVMASRKYEGGQLKFAGNFKESRIPVSTRIQNCQLGGRLNIVKKEPIEMTPEFCTDGEKIQDIYGSNFASLTSSWKLPQVVKVENGQSSDVMVKENPIQLVKSETLDLVPISSSLATRVADTLANIFNARN</sequence>
<organism evidence="1 2">
    <name type="scientific">Pistacia atlantica</name>
    <dbReference type="NCBI Taxonomy" id="434234"/>
    <lineage>
        <taxon>Eukaryota</taxon>
        <taxon>Viridiplantae</taxon>
        <taxon>Streptophyta</taxon>
        <taxon>Embryophyta</taxon>
        <taxon>Tracheophyta</taxon>
        <taxon>Spermatophyta</taxon>
        <taxon>Magnoliopsida</taxon>
        <taxon>eudicotyledons</taxon>
        <taxon>Gunneridae</taxon>
        <taxon>Pentapetalae</taxon>
        <taxon>rosids</taxon>
        <taxon>malvids</taxon>
        <taxon>Sapindales</taxon>
        <taxon>Anacardiaceae</taxon>
        <taxon>Pistacia</taxon>
    </lineage>
</organism>
<name>A0ACC1BY73_9ROSI</name>
<gene>
    <name evidence="1" type="ORF">Patl1_18225</name>
</gene>